<evidence type="ECO:0000256" key="7">
    <source>
        <dbReference type="ARBA" id="ARBA00047928"/>
    </source>
</evidence>
<dbReference type="GO" id="GO:0042545">
    <property type="term" value="P:cell wall modification"/>
    <property type="evidence" value="ECO:0007669"/>
    <property type="project" value="InterPro"/>
</dbReference>
<dbReference type="GO" id="GO:0045490">
    <property type="term" value="P:pectin catabolic process"/>
    <property type="evidence" value="ECO:0000318"/>
    <property type="project" value="GO_Central"/>
</dbReference>
<dbReference type="GO" id="GO:0030599">
    <property type="term" value="F:pectinesterase activity"/>
    <property type="evidence" value="ECO:0000318"/>
    <property type="project" value="GO_Central"/>
</dbReference>
<keyword evidence="4" id="KW-0378">Hydrolase</keyword>
<evidence type="ECO:0000259" key="9">
    <source>
        <dbReference type="Pfam" id="PF01095"/>
    </source>
</evidence>
<keyword evidence="5" id="KW-0063">Aspartyl esterase</keyword>
<dbReference type="OrthoDB" id="2019149at2759"/>
<dbReference type="InterPro" id="IPR012334">
    <property type="entry name" value="Pectin_lyas_fold"/>
</dbReference>
<dbReference type="FunFam" id="2.160.20.10:FF:000013">
    <property type="entry name" value="Pectinesterase"/>
    <property type="match status" value="1"/>
</dbReference>
<comment type="similarity">
    <text evidence="2">Belongs to the pectinesterase family.</text>
</comment>
<dbReference type="InParanoid" id="E0CQE5"/>
<dbReference type="EC" id="3.1.1.11" evidence="3"/>
<comment type="catalytic activity">
    <reaction evidence="7">
        <text>[(1-&gt;4)-alpha-D-galacturonosyl methyl ester](n) + n H2O = [(1-&gt;4)-alpha-D-galacturonosyl](n) + n methanol + n H(+)</text>
        <dbReference type="Rhea" id="RHEA:22380"/>
        <dbReference type="Rhea" id="RHEA-COMP:14570"/>
        <dbReference type="Rhea" id="RHEA-COMP:14573"/>
        <dbReference type="ChEBI" id="CHEBI:15377"/>
        <dbReference type="ChEBI" id="CHEBI:15378"/>
        <dbReference type="ChEBI" id="CHEBI:17790"/>
        <dbReference type="ChEBI" id="CHEBI:140522"/>
        <dbReference type="ChEBI" id="CHEBI:140523"/>
        <dbReference type="EC" id="3.1.1.11"/>
    </reaction>
</comment>
<evidence type="ECO:0000256" key="5">
    <source>
        <dbReference type="ARBA" id="ARBA00023085"/>
    </source>
</evidence>
<evidence type="ECO:0000256" key="8">
    <source>
        <dbReference type="ARBA" id="ARBA00057335"/>
    </source>
</evidence>
<dbReference type="Pfam" id="PF01095">
    <property type="entry name" value="Pectinesterase"/>
    <property type="match status" value="1"/>
</dbReference>
<evidence type="ECO:0000313" key="11">
    <source>
        <dbReference type="Proteomes" id="UP000009183"/>
    </source>
</evidence>
<dbReference type="UniPathway" id="UPA00545">
    <property type="reaction ID" value="UER00823"/>
</dbReference>
<keyword evidence="11" id="KW-1185">Reference proteome</keyword>
<evidence type="ECO:0000256" key="6">
    <source>
        <dbReference type="ARBA" id="ARBA00023180"/>
    </source>
</evidence>
<dbReference type="FunCoup" id="E0CQE5">
    <property type="interactions" value="92"/>
</dbReference>
<reference evidence="11" key="1">
    <citation type="journal article" date="2007" name="Nature">
        <title>The grapevine genome sequence suggests ancestral hexaploidization in major angiosperm phyla.</title>
        <authorList>
            <consortium name="The French-Italian Public Consortium for Grapevine Genome Characterization."/>
            <person name="Jaillon O."/>
            <person name="Aury J.-M."/>
            <person name="Noel B."/>
            <person name="Policriti A."/>
            <person name="Clepet C."/>
            <person name="Casagrande A."/>
            <person name="Choisne N."/>
            <person name="Aubourg S."/>
            <person name="Vitulo N."/>
            <person name="Jubin C."/>
            <person name="Vezzi A."/>
            <person name="Legeai F."/>
            <person name="Hugueney P."/>
            <person name="Dasilva C."/>
            <person name="Horner D."/>
            <person name="Mica E."/>
            <person name="Jublot D."/>
            <person name="Poulain J."/>
            <person name="Bruyere C."/>
            <person name="Billault A."/>
            <person name="Segurens B."/>
            <person name="Gouyvenoux M."/>
            <person name="Ugarte E."/>
            <person name="Cattonaro F."/>
            <person name="Anthouard V."/>
            <person name="Vico V."/>
            <person name="Del Fabbro C."/>
            <person name="Alaux M."/>
            <person name="Di Gaspero G."/>
            <person name="Dumas V."/>
            <person name="Felice N."/>
            <person name="Paillard S."/>
            <person name="Juman I."/>
            <person name="Moroldo M."/>
            <person name="Scalabrin S."/>
            <person name="Canaguier A."/>
            <person name="Le Clainche I."/>
            <person name="Malacrida G."/>
            <person name="Durand E."/>
            <person name="Pesole G."/>
            <person name="Laucou V."/>
            <person name="Chatelet P."/>
            <person name="Merdinoglu D."/>
            <person name="Delledonne M."/>
            <person name="Pezzotti M."/>
            <person name="Lecharny A."/>
            <person name="Scarpelli C."/>
            <person name="Artiguenave F."/>
            <person name="Pe M.E."/>
            <person name="Valle G."/>
            <person name="Morgante M."/>
            <person name="Caboche M."/>
            <person name="Adam-Blondon A.-F."/>
            <person name="Weissenbach J."/>
            <person name="Quetier F."/>
            <person name="Wincker P."/>
        </authorList>
    </citation>
    <scope>NUCLEOTIDE SEQUENCE [LARGE SCALE GENOMIC DNA]</scope>
    <source>
        <strain evidence="11">cv. Pinot noir / PN40024</strain>
    </source>
</reference>
<dbReference type="HOGENOM" id="CLU_012243_3_0_1"/>
<dbReference type="SUPFAM" id="SSF51126">
    <property type="entry name" value="Pectin lyase-like"/>
    <property type="match status" value="1"/>
</dbReference>
<dbReference type="EMBL" id="FN595227">
    <property type="protein sequence ID" value="CBI19714.3"/>
    <property type="molecule type" value="Genomic_DNA"/>
</dbReference>
<dbReference type="STRING" id="29760.E0CQE5"/>
<feature type="domain" description="Pectinesterase catalytic" evidence="9">
    <location>
        <begin position="123"/>
        <end position="397"/>
    </location>
</feature>
<evidence type="ECO:0000256" key="4">
    <source>
        <dbReference type="ARBA" id="ARBA00022801"/>
    </source>
</evidence>
<comment type="pathway">
    <text evidence="1">Glycan metabolism; pectin degradation; 2-dehydro-3-deoxy-D-gluconate from pectin: step 1/5.</text>
</comment>
<dbReference type="AlphaFoldDB" id="E0CQE5"/>
<evidence type="ECO:0000313" key="10">
    <source>
        <dbReference type="EMBL" id="CBI19714.3"/>
    </source>
</evidence>
<dbReference type="OMA" id="VFAQTYM"/>
<dbReference type="InterPro" id="IPR011050">
    <property type="entry name" value="Pectin_lyase_fold/virulence"/>
</dbReference>
<accession>E0CQE5</accession>
<evidence type="ECO:0000256" key="1">
    <source>
        <dbReference type="ARBA" id="ARBA00005184"/>
    </source>
</evidence>
<organism evidence="10 11">
    <name type="scientific">Vitis vinifera</name>
    <name type="common">Grape</name>
    <dbReference type="NCBI Taxonomy" id="29760"/>
    <lineage>
        <taxon>Eukaryota</taxon>
        <taxon>Viridiplantae</taxon>
        <taxon>Streptophyta</taxon>
        <taxon>Embryophyta</taxon>
        <taxon>Tracheophyta</taxon>
        <taxon>Spermatophyta</taxon>
        <taxon>Magnoliopsida</taxon>
        <taxon>eudicotyledons</taxon>
        <taxon>Gunneridae</taxon>
        <taxon>Pentapetalae</taxon>
        <taxon>rosids</taxon>
        <taxon>Vitales</taxon>
        <taxon>Vitaceae</taxon>
        <taxon>Viteae</taxon>
        <taxon>Vitis</taxon>
    </lineage>
</organism>
<gene>
    <name evidence="10" type="ordered locus">VIT_18s0001g12670</name>
</gene>
<dbReference type="Proteomes" id="UP000009183">
    <property type="component" value="Chromosome 18"/>
</dbReference>
<comment type="function">
    <text evidence="8">Acts in the modification of cell walls via demethylesterification of cell wall pectin.</text>
</comment>
<sequence length="422" mass="46609">METPFILRRIGSSVVLSKSLIGRQVRRKSSYSKWTRIGKLPGRQCTVTQCNMDPTSFMDLQLQALIVYSTFSLILINKLAEVLATMNVQVYFTVIFLVALSSSRLSMVGASPGSLSTAILMRVDQSGKGDYQKIQDAIDAVPSNNTEVVFIWVKPGIYREKIVVPADKPFITLSGTKATTTIITWNDTGEIFDSPTFSVLATDFVGRFLTIQNTYGAGAKAVALRVSADRVAFFECRILSHQDTLLDDTGRHFYRNCFIQGDTDFICGNAASLFEKCHLHSLSEESGAITAQRRESPAEDTGFIFLGCKLTGLKSALLGRPWGDYSRVVFAFTYMSNAILPQGWDDWSDTSKQSTAFYGQYKCYGPGAITSKRVEWSRNLTSQEAAPFLTKNLIGGNSWIRPAPTHFKRASTSISNNANGNT</sequence>
<dbReference type="Gene3D" id="2.160.20.10">
    <property type="entry name" value="Single-stranded right-handed beta-helix, Pectin lyase-like"/>
    <property type="match status" value="1"/>
</dbReference>
<dbReference type="PaxDb" id="29760-VIT_18s0001g12670.t01"/>
<dbReference type="PANTHER" id="PTHR31321:SF77">
    <property type="entry name" value="PECTINESTERASE CATALYTIC DOMAIN-CONTAINING PROTEIN"/>
    <property type="match status" value="1"/>
</dbReference>
<name>E0CQE5_VITVI</name>
<proteinExistence type="inferred from homology"/>
<dbReference type="eggNOG" id="ENOG502QSQ4">
    <property type="taxonomic scope" value="Eukaryota"/>
</dbReference>
<protein>
    <recommendedName>
        <fullName evidence="3">pectinesterase</fullName>
        <ecNumber evidence="3">3.1.1.11</ecNumber>
    </recommendedName>
</protein>
<dbReference type="PANTHER" id="PTHR31321">
    <property type="entry name" value="ACYL-COA THIOESTER HYDROLASE YBHC-RELATED"/>
    <property type="match status" value="1"/>
</dbReference>
<evidence type="ECO:0000256" key="2">
    <source>
        <dbReference type="ARBA" id="ARBA00008891"/>
    </source>
</evidence>
<evidence type="ECO:0000256" key="3">
    <source>
        <dbReference type="ARBA" id="ARBA00013229"/>
    </source>
</evidence>
<keyword evidence="6" id="KW-0325">Glycoprotein</keyword>
<dbReference type="InterPro" id="IPR000070">
    <property type="entry name" value="Pectinesterase_cat"/>
</dbReference>